<feature type="binding site" evidence="1">
    <location>
        <position position="146"/>
    </location>
    <ligand>
        <name>a divalent metal cation</name>
        <dbReference type="ChEBI" id="CHEBI:60240"/>
    </ligand>
</feature>
<dbReference type="Proteomes" id="UP000315440">
    <property type="component" value="Unassembled WGS sequence"/>
</dbReference>
<feature type="binding site" evidence="1">
    <location>
        <position position="297"/>
    </location>
    <ligand>
        <name>a divalent metal cation</name>
        <dbReference type="ChEBI" id="CHEBI:60240"/>
    </ligand>
</feature>
<dbReference type="EC" id="5.1.2.7" evidence="1"/>
<organism evidence="2 3">
    <name type="scientific">Pseudobythopirellula maris</name>
    <dbReference type="NCBI Taxonomy" id="2527991"/>
    <lineage>
        <taxon>Bacteria</taxon>
        <taxon>Pseudomonadati</taxon>
        <taxon>Planctomycetota</taxon>
        <taxon>Planctomycetia</taxon>
        <taxon>Pirellulales</taxon>
        <taxon>Lacipirellulaceae</taxon>
        <taxon>Pseudobythopirellula</taxon>
    </lineage>
</organism>
<dbReference type="Pfam" id="PF16257">
    <property type="entry name" value="UxaE"/>
    <property type="match status" value="1"/>
</dbReference>
<evidence type="ECO:0000256" key="1">
    <source>
        <dbReference type="HAMAP-Rule" id="MF_02243"/>
    </source>
</evidence>
<dbReference type="OrthoDB" id="9797992at2"/>
<keyword evidence="1" id="KW-0413">Isomerase</keyword>
<feature type="active site" description="Proton acceptor" evidence="1">
    <location>
        <position position="145"/>
    </location>
</feature>
<comment type="function">
    <text evidence="1">Catalyzes the epimerization of D-tagaturonate (D-TagA) to D-fructuronate (D-FruA).</text>
</comment>
<evidence type="ECO:0000313" key="2">
    <source>
        <dbReference type="EMBL" id="TWT86488.1"/>
    </source>
</evidence>
<keyword evidence="3" id="KW-1185">Reference proteome</keyword>
<comment type="caution">
    <text evidence="2">The sequence shown here is derived from an EMBL/GenBank/DDBJ whole genome shotgun (WGS) entry which is preliminary data.</text>
</comment>
<keyword evidence="1" id="KW-0479">Metal-binding</keyword>
<comment type="similarity">
    <text evidence="1">Belongs to the UxaE family.</text>
</comment>
<evidence type="ECO:0000313" key="3">
    <source>
        <dbReference type="Proteomes" id="UP000315440"/>
    </source>
</evidence>
<dbReference type="InterPro" id="IPR032586">
    <property type="entry name" value="UxaE"/>
</dbReference>
<feature type="binding site" evidence="1">
    <location>
        <position position="330"/>
    </location>
    <ligand>
        <name>a divalent metal cation</name>
        <dbReference type="ChEBI" id="CHEBI:60240"/>
    </ligand>
</feature>
<sequence length="484" mass="53413">MRSLFALTHEVGFPSETRSLREIWRPAVPLFRLLDRVKVRTPIGFNIAAPKIRIGLLSAPAKSIVPNPTPLGIEPSFGFGDRLGVATPGHLASLREAGGPIRGIFSQQSIREMSRTSRTPEEVMAAAIGALEQGGFSDPWSADADHLKTPDDVRNTMSAGFVFFTIDPSDHVDQKADNYSAVELENKLADAREHAPWIDNYLGKTIKLDSIEIEMTDEALSRAAVKYGKAICKTIELARFVAAEAMRQGKEYELELSVDETEQPTTPVEHYVIADQLREAGVQVVSLAPRFIGDFEKGVDFKGDLVTLEASLKVHAEIAEKLGPYKLSLHSGSDKVSMYNLLAQATKGRFHVKTAGTSYLEALRVAAHHDEPFFREIVDFSRGRYDTDKATYHVSAECSDAPPASEVSDVAELERLYLECWSDVPEGKGFTAPGRQILHCTFGSVVTDPELGPRLKALLCDKADAYTELLREHFVRHLQPLRIG</sequence>
<dbReference type="GO" id="GO:0046872">
    <property type="term" value="F:metal ion binding"/>
    <property type="evidence" value="ECO:0007669"/>
    <property type="project" value="UniProtKB-UniRule"/>
</dbReference>
<reference evidence="2 3" key="1">
    <citation type="submission" date="2019-02" db="EMBL/GenBank/DDBJ databases">
        <title>Deep-cultivation of Planctomycetes and their phenomic and genomic characterization uncovers novel biology.</title>
        <authorList>
            <person name="Wiegand S."/>
            <person name="Jogler M."/>
            <person name="Boedeker C."/>
            <person name="Pinto D."/>
            <person name="Vollmers J."/>
            <person name="Rivas-Marin E."/>
            <person name="Kohn T."/>
            <person name="Peeters S.H."/>
            <person name="Heuer A."/>
            <person name="Rast P."/>
            <person name="Oberbeckmann S."/>
            <person name="Bunk B."/>
            <person name="Jeske O."/>
            <person name="Meyerdierks A."/>
            <person name="Storesund J.E."/>
            <person name="Kallscheuer N."/>
            <person name="Luecker S."/>
            <person name="Lage O.M."/>
            <person name="Pohl T."/>
            <person name="Merkel B.J."/>
            <person name="Hornburger P."/>
            <person name="Mueller R.-W."/>
            <person name="Bruemmer F."/>
            <person name="Labrenz M."/>
            <person name="Spormann A.M."/>
            <person name="Op Den Camp H."/>
            <person name="Overmann J."/>
            <person name="Amann R."/>
            <person name="Jetten M.S.M."/>
            <person name="Mascher T."/>
            <person name="Medema M.H."/>
            <person name="Devos D.P."/>
            <person name="Kaster A.-K."/>
            <person name="Ovreas L."/>
            <person name="Rohde M."/>
            <person name="Galperin M.Y."/>
            <person name="Jogler C."/>
        </authorList>
    </citation>
    <scope>NUCLEOTIDE SEQUENCE [LARGE SCALE GENOMIC DNA]</scope>
    <source>
        <strain evidence="2 3">Mal64</strain>
    </source>
</reference>
<dbReference type="EMBL" id="SJPQ01000004">
    <property type="protein sequence ID" value="TWT86488.1"/>
    <property type="molecule type" value="Genomic_DNA"/>
</dbReference>
<feature type="active site" description="Proton donor" evidence="1">
    <location>
        <position position="255"/>
    </location>
</feature>
<dbReference type="AlphaFoldDB" id="A0A5C5ZH56"/>
<dbReference type="HAMAP" id="MF_02243">
    <property type="entry name" value="UxaE"/>
    <property type="match status" value="1"/>
</dbReference>
<accession>A0A5C5ZH56</accession>
<dbReference type="GO" id="GO:0016856">
    <property type="term" value="F:racemase and epimerase activity, acting on hydroxy acids and derivatives"/>
    <property type="evidence" value="ECO:0007669"/>
    <property type="project" value="UniProtKB-UniRule"/>
</dbReference>
<protein>
    <recommendedName>
        <fullName evidence="1">Tagaturonate/fructuronate epimerase</fullName>
        <shortName evidence="1">D-TagA/D-FruA epimerase</shortName>
        <ecNumber evidence="1">5.1.2.7</ecNumber>
    </recommendedName>
</protein>
<name>A0A5C5ZH56_9BACT</name>
<comment type="catalytic activity">
    <reaction evidence="1">
        <text>keto-D-tagaturonate = keto-D-fructuronate</text>
        <dbReference type="Rhea" id="RHEA:51656"/>
        <dbReference type="ChEBI" id="CHEBI:17886"/>
        <dbReference type="ChEBI" id="CHEBI:59881"/>
        <dbReference type="EC" id="5.1.2.7"/>
    </reaction>
</comment>
<comment type="cofactor">
    <cofactor evidence="1">
        <name>a divalent metal cation</name>
        <dbReference type="ChEBI" id="CHEBI:60240"/>
    </cofactor>
</comment>
<proteinExistence type="inferred from homology"/>
<gene>
    <name evidence="1" type="primary">uxaE</name>
    <name evidence="2" type="ORF">Mal64_33130</name>
</gene>